<protein>
    <submittedName>
        <fullName evidence="2">Uncharacterized protein</fullName>
    </submittedName>
</protein>
<dbReference type="EMBL" id="CM000140">
    <property type="protein sequence ID" value="EAZ27678.1"/>
    <property type="molecule type" value="Genomic_DNA"/>
</dbReference>
<dbReference type="AlphaFoldDB" id="A3AK39"/>
<reference evidence="2" key="1">
    <citation type="journal article" date="2005" name="PLoS Biol.">
        <title>The genomes of Oryza sativa: a history of duplications.</title>
        <authorList>
            <person name="Yu J."/>
            <person name="Wang J."/>
            <person name="Lin W."/>
            <person name="Li S."/>
            <person name="Li H."/>
            <person name="Zhou J."/>
            <person name="Ni P."/>
            <person name="Dong W."/>
            <person name="Hu S."/>
            <person name="Zeng C."/>
            <person name="Zhang J."/>
            <person name="Zhang Y."/>
            <person name="Li R."/>
            <person name="Xu Z."/>
            <person name="Li S."/>
            <person name="Li X."/>
            <person name="Zheng H."/>
            <person name="Cong L."/>
            <person name="Lin L."/>
            <person name="Yin J."/>
            <person name="Geng J."/>
            <person name="Li G."/>
            <person name="Shi J."/>
            <person name="Liu J."/>
            <person name="Lv H."/>
            <person name="Li J."/>
            <person name="Wang J."/>
            <person name="Deng Y."/>
            <person name="Ran L."/>
            <person name="Shi X."/>
            <person name="Wang X."/>
            <person name="Wu Q."/>
            <person name="Li C."/>
            <person name="Ren X."/>
            <person name="Wang J."/>
            <person name="Wang X."/>
            <person name="Li D."/>
            <person name="Liu D."/>
            <person name="Zhang X."/>
            <person name="Ji Z."/>
            <person name="Zhao W."/>
            <person name="Sun Y."/>
            <person name="Zhang Z."/>
            <person name="Bao J."/>
            <person name="Han Y."/>
            <person name="Dong L."/>
            <person name="Ji J."/>
            <person name="Chen P."/>
            <person name="Wu S."/>
            <person name="Liu J."/>
            <person name="Xiao Y."/>
            <person name="Bu D."/>
            <person name="Tan J."/>
            <person name="Yang L."/>
            <person name="Ye C."/>
            <person name="Zhang J."/>
            <person name="Xu J."/>
            <person name="Zhou Y."/>
            <person name="Yu Y."/>
            <person name="Zhang B."/>
            <person name="Zhuang S."/>
            <person name="Wei H."/>
            <person name="Liu B."/>
            <person name="Lei M."/>
            <person name="Yu H."/>
            <person name="Li Y."/>
            <person name="Xu H."/>
            <person name="Wei S."/>
            <person name="He X."/>
            <person name="Fang L."/>
            <person name="Zhang Z."/>
            <person name="Zhang Y."/>
            <person name="Huang X."/>
            <person name="Su Z."/>
            <person name="Tong W."/>
            <person name="Li J."/>
            <person name="Tong Z."/>
            <person name="Li S."/>
            <person name="Ye J."/>
            <person name="Wang L."/>
            <person name="Fang L."/>
            <person name="Lei T."/>
            <person name="Chen C."/>
            <person name="Chen H."/>
            <person name="Xu Z."/>
            <person name="Li H."/>
            <person name="Huang H."/>
            <person name="Zhang F."/>
            <person name="Xu H."/>
            <person name="Li N."/>
            <person name="Zhao C."/>
            <person name="Li S."/>
            <person name="Dong L."/>
            <person name="Huang Y."/>
            <person name="Li L."/>
            <person name="Xi Y."/>
            <person name="Qi Q."/>
            <person name="Li W."/>
            <person name="Zhang B."/>
            <person name="Hu W."/>
            <person name="Zhang Y."/>
            <person name="Tian X."/>
            <person name="Jiao Y."/>
            <person name="Liang X."/>
            <person name="Jin J."/>
            <person name="Gao L."/>
            <person name="Zheng W."/>
            <person name="Hao B."/>
            <person name="Liu S."/>
            <person name="Wang W."/>
            <person name="Yuan L."/>
            <person name="Cao M."/>
            <person name="McDermott J."/>
            <person name="Samudrala R."/>
            <person name="Wang J."/>
            <person name="Wong G.K."/>
            <person name="Yang H."/>
        </authorList>
    </citation>
    <scope>NUCLEOTIDE SEQUENCE [LARGE SCALE GENOMIC DNA]</scope>
</reference>
<evidence type="ECO:0000256" key="1">
    <source>
        <dbReference type="SAM" id="MobiDB-lite"/>
    </source>
</evidence>
<sequence>MAIEAGAFQIRSAGNRQWQRRCGRAPLCLDDGRDNDSGSGRGCGGAVGGCEGSRTRRERPWFTGWRQLSSFVATSYDVGDGGRLRCWCRVVLCMDFGFFLEKGPPVWCPLAIGTCAVAMR</sequence>
<proteinExistence type="predicted"/>
<dbReference type="Proteomes" id="UP000007752">
    <property type="component" value="Chromosome 3"/>
</dbReference>
<organism evidence="2">
    <name type="scientific">Oryza sativa subsp. japonica</name>
    <name type="common">Rice</name>
    <dbReference type="NCBI Taxonomy" id="39947"/>
    <lineage>
        <taxon>Eukaryota</taxon>
        <taxon>Viridiplantae</taxon>
        <taxon>Streptophyta</taxon>
        <taxon>Embryophyta</taxon>
        <taxon>Tracheophyta</taxon>
        <taxon>Spermatophyta</taxon>
        <taxon>Magnoliopsida</taxon>
        <taxon>Liliopsida</taxon>
        <taxon>Poales</taxon>
        <taxon>Poaceae</taxon>
        <taxon>BOP clade</taxon>
        <taxon>Oryzoideae</taxon>
        <taxon>Oryzeae</taxon>
        <taxon>Oryzinae</taxon>
        <taxon>Oryza</taxon>
        <taxon>Oryza sativa</taxon>
    </lineage>
</organism>
<gene>
    <name evidence="2" type="ORF">OsJ_11624</name>
</gene>
<accession>A3AK39</accession>
<feature type="compositionally biased region" description="Gly residues" evidence="1">
    <location>
        <begin position="39"/>
        <end position="51"/>
    </location>
</feature>
<feature type="region of interest" description="Disordered" evidence="1">
    <location>
        <begin position="32"/>
        <end position="55"/>
    </location>
</feature>
<reference evidence="2" key="2">
    <citation type="submission" date="2008-12" db="EMBL/GenBank/DDBJ databases">
        <title>Improved gene annotation of the rice (Oryza sativa) genomes.</title>
        <authorList>
            <person name="Wang J."/>
            <person name="Li R."/>
            <person name="Fan W."/>
            <person name="Huang Q."/>
            <person name="Zhang J."/>
            <person name="Zhou Y."/>
            <person name="Hu Y."/>
            <person name="Zi S."/>
            <person name="Li J."/>
            <person name="Ni P."/>
            <person name="Zheng H."/>
            <person name="Zhang Y."/>
            <person name="Zhao M."/>
            <person name="Hao Q."/>
            <person name="McDermott J."/>
            <person name="Samudrala R."/>
            <person name="Kristiansen K."/>
            <person name="Wong G.K.-S."/>
        </authorList>
    </citation>
    <scope>NUCLEOTIDE SEQUENCE</scope>
</reference>
<name>A3AK39_ORYSJ</name>
<evidence type="ECO:0000313" key="2">
    <source>
        <dbReference type="EMBL" id="EAZ27678.1"/>
    </source>
</evidence>